<sequence length="126" mass="14008">MSPNEFHNMDEVDSDALEEKEESRITEHTDSPDTTTHRADEQKADHAENGAAHQMSTTGGDDKYGRQKDFSAPWHRGLVSSAYKVLSIVSYDRFGSRCYGPAAVWILFQRAWMNGGSGKEVVSRGA</sequence>
<evidence type="ECO:0000313" key="3">
    <source>
        <dbReference type="Proteomes" id="UP001433268"/>
    </source>
</evidence>
<protein>
    <submittedName>
        <fullName evidence="2">Uncharacterized protein</fullName>
    </submittedName>
</protein>
<reference evidence="2 3" key="1">
    <citation type="submission" date="2023-01" db="EMBL/GenBank/DDBJ databases">
        <title>Analysis of 21 Apiospora genomes using comparative genomics revels a genus with tremendous synthesis potential of carbohydrate active enzymes and secondary metabolites.</title>
        <authorList>
            <person name="Sorensen T."/>
        </authorList>
    </citation>
    <scope>NUCLEOTIDE SEQUENCE [LARGE SCALE GENOMIC DNA]</scope>
    <source>
        <strain evidence="2 3">CBS 114990</strain>
    </source>
</reference>
<accession>A0ABR1WA56</accession>
<dbReference type="GeneID" id="92045564"/>
<feature type="compositionally biased region" description="Acidic residues" evidence="1">
    <location>
        <begin position="11"/>
        <end position="20"/>
    </location>
</feature>
<feature type="compositionally biased region" description="Basic and acidic residues" evidence="1">
    <location>
        <begin position="21"/>
        <end position="48"/>
    </location>
</feature>
<evidence type="ECO:0000256" key="1">
    <source>
        <dbReference type="SAM" id="MobiDB-lite"/>
    </source>
</evidence>
<feature type="region of interest" description="Disordered" evidence="1">
    <location>
        <begin position="1"/>
        <end position="69"/>
    </location>
</feature>
<name>A0ABR1WA56_9PEZI</name>
<proteinExistence type="predicted"/>
<dbReference type="EMBL" id="JAQQWN010000006">
    <property type="protein sequence ID" value="KAK8080371.1"/>
    <property type="molecule type" value="Genomic_DNA"/>
</dbReference>
<dbReference type="Proteomes" id="UP001433268">
    <property type="component" value="Unassembled WGS sequence"/>
</dbReference>
<organism evidence="2 3">
    <name type="scientific">Apiospora hydei</name>
    <dbReference type="NCBI Taxonomy" id="1337664"/>
    <lineage>
        <taxon>Eukaryota</taxon>
        <taxon>Fungi</taxon>
        <taxon>Dikarya</taxon>
        <taxon>Ascomycota</taxon>
        <taxon>Pezizomycotina</taxon>
        <taxon>Sordariomycetes</taxon>
        <taxon>Xylariomycetidae</taxon>
        <taxon>Amphisphaeriales</taxon>
        <taxon>Apiosporaceae</taxon>
        <taxon>Apiospora</taxon>
    </lineage>
</organism>
<evidence type="ECO:0000313" key="2">
    <source>
        <dbReference type="EMBL" id="KAK8080371.1"/>
    </source>
</evidence>
<keyword evidence="3" id="KW-1185">Reference proteome</keyword>
<comment type="caution">
    <text evidence="2">The sequence shown here is derived from an EMBL/GenBank/DDBJ whole genome shotgun (WGS) entry which is preliminary data.</text>
</comment>
<feature type="compositionally biased region" description="Basic and acidic residues" evidence="1">
    <location>
        <begin position="60"/>
        <end position="69"/>
    </location>
</feature>
<gene>
    <name evidence="2" type="ORF">PG997_008189</name>
</gene>
<dbReference type="RefSeq" id="XP_066667846.1">
    <property type="nucleotide sequence ID" value="XM_066812504.1"/>
</dbReference>